<evidence type="ECO:0000313" key="1">
    <source>
        <dbReference type="EMBL" id="CAL1365966.1"/>
    </source>
</evidence>
<reference evidence="1 2" key="1">
    <citation type="submission" date="2024-04" db="EMBL/GenBank/DDBJ databases">
        <authorList>
            <person name="Fracassetti M."/>
        </authorList>
    </citation>
    <scope>NUCLEOTIDE SEQUENCE [LARGE SCALE GENOMIC DNA]</scope>
</reference>
<dbReference type="Proteomes" id="UP001497516">
    <property type="component" value="Chromosome 2"/>
</dbReference>
<name>A0AAV2D452_9ROSI</name>
<sequence>MKGASVGRGGAKGRRWRHWEEAWKEPSENVSWWLGPEEGCMCWPRRGRRRSQQWQRMRRWKNHRRMFHDGTRRSEPGIVCFVDLKMKVMVKT</sequence>
<accession>A0AAV2D452</accession>
<proteinExistence type="predicted"/>
<keyword evidence="2" id="KW-1185">Reference proteome</keyword>
<organism evidence="1 2">
    <name type="scientific">Linum trigynum</name>
    <dbReference type="NCBI Taxonomy" id="586398"/>
    <lineage>
        <taxon>Eukaryota</taxon>
        <taxon>Viridiplantae</taxon>
        <taxon>Streptophyta</taxon>
        <taxon>Embryophyta</taxon>
        <taxon>Tracheophyta</taxon>
        <taxon>Spermatophyta</taxon>
        <taxon>Magnoliopsida</taxon>
        <taxon>eudicotyledons</taxon>
        <taxon>Gunneridae</taxon>
        <taxon>Pentapetalae</taxon>
        <taxon>rosids</taxon>
        <taxon>fabids</taxon>
        <taxon>Malpighiales</taxon>
        <taxon>Linaceae</taxon>
        <taxon>Linum</taxon>
    </lineage>
</organism>
<protein>
    <submittedName>
        <fullName evidence="1">Uncharacterized protein</fullName>
    </submittedName>
</protein>
<dbReference type="AlphaFoldDB" id="A0AAV2D452"/>
<evidence type="ECO:0000313" key="2">
    <source>
        <dbReference type="Proteomes" id="UP001497516"/>
    </source>
</evidence>
<gene>
    <name evidence="1" type="ORF">LTRI10_LOCUS10418</name>
</gene>
<dbReference type="EMBL" id="OZ034815">
    <property type="protein sequence ID" value="CAL1365966.1"/>
    <property type="molecule type" value="Genomic_DNA"/>
</dbReference>